<gene>
    <name evidence="3" type="ORF">DSM01_2790</name>
    <name evidence="4" type="ORF">SAMN04487999_3038</name>
</gene>
<dbReference type="Pfam" id="PF17116">
    <property type="entry name" value="T9SS_plug_1st"/>
    <property type="match status" value="1"/>
</dbReference>
<dbReference type="STRING" id="573501.SAMN04487999_3038"/>
<keyword evidence="1" id="KW-0732">Signal</keyword>
<dbReference type="InterPro" id="IPR013783">
    <property type="entry name" value="Ig-like_fold"/>
</dbReference>
<reference evidence="4" key="1">
    <citation type="submission" date="2016-11" db="EMBL/GenBank/DDBJ databases">
        <authorList>
            <person name="Jaros S."/>
            <person name="Januszkiewicz K."/>
            <person name="Wedrychowicz H."/>
        </authorList>
    </citation>
    <scope>NUCLEOTIDE SEQUENCE [LARGE SCALE GENOMIC DNA]</scope>
    <source>
        <strain evidence="4">DSM 19859</strain>
    </source>
</reference>
<dbReference type="AlphaFoldDB" id="A0A1M5ZH25"/>
<organism evidence="4 5">
    <name type="scientific">Leeuwenhoekiella palythoae</name>
    <dbReference type="NCBI Taxonomy" id="573501"/>
    <lineage>
        <taxon>Bacteria</taxon>
        <taxon>Pseudomonadati</taxon>
        <taxon>Bacteroidota</taxon>
        <taxon>Flavobacteriia</taxon>
        <taxon>Flavobacteriales</taxon>
        <taxon>Flavobacteriaceae</taxon>
        <taxon>Leeuwenhoekiella</taxon>
    </lineage>
</organism>
<keyword evidence="6" id="KW-1185">Reference proteome</keyword>
<evidence type="ECO:0000256" key="1">
    <source>
        <dbReference type="SAM" id="SignalP"/>
    </source>
</evidence>
<evidence type="ECO:0000259" key="2">
    <source>
        <dbReference type="Pfam" id="PF17116"/>
    </source>
</evidence>
<feature type="signal peptide" evidence="1">
    <location>
        <begin position="1"/>
        <end position="20"/>
    </location>
</feature>
<feature type="domain" description="Type 9 secretion system plug protein N-terminal" evidence="2">
    <location>
        <begin position="30"/>
        <end position="151"/>
    </location>
</feature>
<dbReference type="Gene3D" id="2.60.40.10">
    <property type="entry name" value="Immunoglobulins"/>
    <property type="match status" value="1"/>
</dbReference>
<evidence type="ECO:0000313" key="3">
    <source>
        <dbReference type="EMBL" id="RXG27675.1"/>
    </source>
</evidence>
<evidence type="ECO:0000313" key="6">
    <source>
        <dbReference type="Proteomes" id="UP000290037"/>
    </source>
</evidence>
<reference evidence="3 6" key="3">
    <citation type="submission" date="2018-07" db="EMBL/GenBank/DDBJ databases">
        <title>Leeuwenhoekiella genomics.</title>
        <authorList>
            <person name="Tahon G."/>
            <person name="Willems A."/>
        </authorList>
    </citation>
    <scope>NUCLEOTIDE SEQUENCE [LARGE SCALE GENOMIC DNA]</scope>
    <source>
        <strain evidence="3 6">LMG 24856</strain>
    </source>
</reference>
<evidence type="ECO:0000313" key="5">
    <source>
        <dbReference type="Proteomes" id="UP000184240"/>
    </source>
</evidence>
<dbReference type="OrthoDB" id="1522602at2"/>
<feature type="chain" id="PRO_5012002588" description="Type 9 secretion system plug protein N-terminal domain-containing protein" evidence="1">
    <location>
        <begin position="21"/>
        <end position="419"/>
    </location>
</feature>
<dbReference type="InterPro" id="IPR014756">
    <property type="entry name" value="Ig_E-set"/>
</dbReference>
<dbReference type="EMBL" id="FQXT01000006">
    <property type="protein sequence ID" value="SHI23508.1"/>
    <property type="molecule type" value="Genomic_DNA"/>
</dbReference>
<dbReference type="InterPro" id="IPR031345">
    <property type="entry name" value="T9SS_Plug_N"/>
</dbReference>
<sequence length="419" mass="48678">MKTFSTLFLLLAICSLFGQVATEVPAPPYIKSVQFYGNTAQSQLPVIRLGDPLNLSFDDIIGDEADYYYTITHHNYDWTTSVLAKTEYLKGVDDVRIMNYTNSVSTLQLYTHYELQIPNQYSTAILKSGNYLLSIFNNDDELIFSRKFMIYDPQVTVGVEVLRTRNLEFIEEKQVVNFNVDSGENILINPDETVKPLIIQNNDLKRSVGNIPPQYSIGNLLQYRYDDETSFYAGNEFFDYDNKDIRAATNRVQYIELLKLYHNYLYGNNTRKDGVYTYNPDLNGNFQINTIQGDQPKVNAEYAWIHFSLDHPQRPEGEEIHLYGNFNNFVIEDATKLQFNPENQRYELPILLKQGYYNYRYVVVKDGKMLKYNPVDGDFWQTENVYDVLVYYRAPGSRYDELIGRGNALSTSISNVRRD</sequence>
<dbReference type="Proteomes" id="UP000184240">
    <property type="component" value="Unassembled WGS sequence"/>
</dbReference>
<dbReference type="SUPFAM" id="SSF81296">
    <property type="entry name" value="E set domains"/>
    <property type="match status" value="1"/>
</dbReference>
<dbReference type="EMBL" id="QOVN01000006">
    <property type="protein sequence ID" value="RXG27675.1"/>
    <property type="molecule type" value="Genomic_DNA"/>
</dbReference>
<evidence type="ECO:0000313" key="4">
    <source>
        <dbReference type="EMBL" id="SHI23508.1"/>
    </source>
</evidence>
<proteinExistence type="predicted"/>
<name>A0A1M5ZH25_9FLAO</name>
<reference evidence="5" key="2">
    <citation type="submission" date="2016-11" db="EMBL/GenBank/DDBJ databases">
        <authorList>
            <person name="Varghese N."/>
            <person name="Submissions S."/>
        </authorList>
    </citation>
    <scope>NUCLEOTIDE SEQUENCE [LARGE SCALE GENOMIC DNA]</scope>
    <source>
        <strain evidence="5">DSM 19859</strain>
    </source>
</reference>
<protein>
    <recommendedName>
        <fullName evidence="2">Type 9 secretion system plug protein N-terminal domain-containing protein</fullName>
    </recommendedName>
</protein>
<dbReference type="Proteomes" id="UP000290037">
    <property type="component" value="Unassembled WGS sequence"/>
</dbReference>
<accession>A0A1M5ZH25</accession>
<dbReference type="RefSeq" id="WP_072984478.1">
    <property type="nucleotide sequence ID" value="NZ_FQXT01000006.1"/>
</dbReference>